<accession>Q2CC24</accession>
<comment type="caution">
    <text evidence="1">The sequence shown here is derived from an EMBL/GenBank/DDBJ whole genome shotgun (WGS) entry which is preliminary data.</text>
</comment>
<sequence>MRYWTHILVISTAILAFDEARAQSFIVKVDDQLVGDWSCGDARLYVTELGSIEILDDGYRAGFLQASDGKMEVEWEEGGQEVWDYMADREEITLISPDQEEVLTCRPR</sequence>
<keyword evidence="2" id="KW-1185">Reference proteome</keyword>
<dbReference type="AlphaFoldDB" id="Q2CC24"/>
<dbReference type="EMBL" id="AAOT01000033">
    <property type="protein sequence ID" value="EAR50257.1"/>
    <property type="molecule type" value="Genomic_DNA"/>
</dbReference>
<name>Q2CC24_OCEGH</name>
<evidence type="ECO:0000313" key="2">
    <source>
        <dbReference type="Proteomes" id="UP000003635"/>
    </source>
</evidence>
<dbReference type="RefSeq" id="WP_007256040.1">
    <property type="nucleotide sequence ID" value="NZ_CH724108.1"/>
</dbReference>
<evidence type="ECO:0000313" key="1">
    <source>
        <dbReference type="EMBL" id="EAR50257.1"/>
    </source>
</evidence>
<protein>
    <submittedName>
        <fullName evidence="1">Uncharacterized protein</fullName>
    </submittedName>
</protein>
<dbReference type="STRING" id="314256.OG2516_12784"/>
<reference evidence="1 2" key="1">
    <citation type="journal article" date="2010" name="J. Bacteriol.">
        <title>Genome sequences of Oceanicola granulosus HTCC2516(T) and Oceanicola batsensis HTCC2597(TDelta).</title>
        <authorList>
            <person name="Thrash J.C."/>
            <person name="Cho J.C."/>
            <person name="Vergin K.L."/>
            <person name="Giovannoni S.J."/>
        </authorList>
    </citation>
    <scope>NUCLEOTIDE SEQUENCE [LARGE SCALE GENOMIC DNA]</scope>
    <source>
        <strain evidence="2">ATCC BAA-861 / DSM 15982 / KCTC 12143 / HTCC2516</strain>
    </source>
</reference>
<organism evidence="1 2">
    <name type="scientific">Oceanicola granulosus (strain ATCC BAA-861 / DSM 15982 / KCTC 12143 / HTCC2516)</name>
    <dbReference type="NCBI Taxonomy" id="314256"/>
    <lineage>
        <taxon>Bacteria</taxon>
        <taxon>Pseudomonadati</taxon>
        <taxon>Pseudomonadota</taxon>
        <taxon>Alphaproteobacteria</taxon>
        <taxon>Rhodobacterales</taxon>
        <taxon>Roseobacteraceae</taxon>
        <taxon>Oceanicola</taxon>
    </lineage>
</organism>
<dbReference type="HOGENOM" id="CLU_2194239_0_0_5"/>
<proteinExistence type="predicted"/>
<dbReference type="Proteomes" id="UP000003635">
    <property type="component" value="Unassembled WGS sequence"/>
</dbReference>
<gene>
    <name evidence="1" type="ORF">OG2516_12784</name>
</gene>